<feature type="region of interest" description="Disordered" evidence="1">
    <location>
        <begin position="1"/>
        <end position="26"/>
    </location>
</feature>
<name>A0A9K3D0Z1_9EUKA</name>
<dbReference type="AlphaFoldDB" id="A0A9K3D0Z1"/>
<accession>A0A9K3D0Z1</accession>
<evidence type="ECO:0000313" key="3">
    <source>
        <dbReference type="EMBL" id="GIQ86225.1"/>
    </source>
</evidence>
<sequence>MGRRSKKVKSDEEAGGNEEYPAGSVMLNERPVLMQPVMQPVMQPMSLTPPVDNSDSESEVVIQQMPAQMVPIVPTVQQQDVRQDTGFLLLVNEDGQQAVGGGVNVIRKSRRSRSKSCTCQCCQGGGSTCRLVTAIILFTICLGGLGFLALAAFYFPVSNVYGTHLTTLEDGSLDLSALSQTPTADFTL</sequence>
<keyword evidence="4" id="KW-1185">Reference proteome</keyword>
<dbReference type="EMBL" id="BDIP01002387">
    <property type="protein sequence ID" value="GIQ86225.1"/>
    <property type="molecule type" value="Genomic_DNA"/>
</dbReference>
<feature type="transmembrane region" description="Helical" evidence="2">
    <location>
        <begin position="131"/>
        <end position="155"/>
    </location>
</feature>
<proteinExistence type="predicted"/>
<dbReference type="Proteomes" id="UP000265618">
    <property type="component" value="Unassembled WGS sequence"/>
</dbReference>
<reference evidence="3 4" key="1">
    <citation type="journal article" date="2018" name="PLoS ONE">
        <title>The draft genome of Kipferlia bialata reveals reductive genome evolution in fornicate parasites.</title>
        <authorList>
            <person name="Tanifuji G."/>
            <person name="Takabayashi S."/>
            <person name="Kume K."/>
            <person name="Takagi M."/>
            <person name="Nakayama T."/>
            <person name="Kamikawa R."/>
            <person name="Inagaki Y."/>
            <person name="Hashimoto T."/>
        </authorList>
    </citation>
    <scope>NUCLEOTIDE SEQUENCE [LARGE SCALE GENOMIC DNA]</scope>
    <source>
        <strain evidence="3">NY0173</strain>
    </source>
</reference>
<evidence type="ECO:0000256" key="1">
    <source>
        <dbReference type="SAM" id="MobiDB-lite"/>
    </source>
</evidence>
<keyword evidence="2" id="KW-0812">Transmembrane</keyword>
<gene>
    <name evidence="3" type="ORF">KIPB_008037</name>
</gene>
<evidence type="ECO:0000313" key="4">
    <source>
        <dbReference type="Proteomes" id="UP000265618"/>
    </source>
</evidence>
<protein>
    <submittedName>
        <fullName evidence="3">Uncharacterized protein</fullName>
    </submittedName>
</protein>
<evidence type="ECO:0000256" key="2">
    <source>
        <dbReference type="SAM" id="Phobius"/>
    </source>
</evidence>
<keyword evidence="2" id="KW-1133">Transmembrane helix</keyword>
<comment type="caution">
    <text evidence="3">The sequence shown here is derived from an EMBL/GenBank/DDBJ whole genome shotgun (WGS) entry which is preliminary data.</text>
</comment>
<keyword evidence="2" id="KW-0472">Membrane</keyword>
<organism evidence="3 4">
    <name type="scientific">Kipferlia bialata</name>
    <dbReference type="NCBI Taxonomy" id="797122"/>
    <lineage>
        <taxon>Eukaryota</taxon>
        <taxon>Metamonada</taxon>
        <taxon>Carpediemonas-like organisms</taxon>
        <taxon>Kipferlia</taxon>
    </lineage>
</organism>
<feature type="non-terminal residue" evidence="3">
    <location>
        <position position="188"/>
    </location>
</feature>